<evidence type="ECO:0000256" key="2">
    <source>
        <dbReference type="ARBA" id="ARBA00022737"/>
    </source>
</evidence>
<evidence type="ECO:0000256" key="3">
    <source>
        <dbReference type="PROSITE-ProRule" id="PRU00708"/>
    </source>
</evidence>
<dbReference type="InterPro" id="IPR011990">
    <property type="entry name" value="TPR-like_helical_dom_sf"/>
</dbReference>
<dbReference type="Proteomes" id="UP000694864">
    <property type="component" value="Chromosome 19"/>
</dbReference>
<sequence length="637" mass="70588">MRFNQTSHTRRRGPMNVVTSLVRNSAVPAVASTPWNVRLRELAYQSLFAESVSLYRSMLRSGSSPDAFSFPFILKSCAALSLPVSGQQLHCHVIRGGCEAEPFVLTALISMYCKCGLVEDARKVFDENPQSSQLGVCYNALISGYRANSKVSDAAFMFRRMKETGVSVDSVTMLGLVPLCSAPDYLWLGRSLHGQCIKGGTDSEEAVLNSFITMYMKCGSVESGRRLFDELPVKGLISWNAVISGYSQNGLAYDVLELYELMKSSGVCPDPVTLVSVLSSCAHLGAKKIGQEVGKLVEANGFGSNLFVSNALISMYARCGNLAKARAVFDMMPVKSLVSWTAMIGCYGMHGMGETGLMLFDDMIKRGVRPDGTVFVMVLSACSHSGLADKGLELFNAMKGEYKLKPGLEHYSCVVDLLGRAGRLDEAMEFIKSMPVEPDGAVWGALLGACKIYKNVDMAELAFAKVIEFEPMNIGYYVLMSNIYSDSKNQEGIWRIRVMMRERAFRKKPGYSYVEHKGRVHLFLAGDRSHEQTEEVHRMLDELETSVMELAGNMDCDRGEEVSSTSREHSERLAIAFGILNSIPGTEILVIKNLRVCEDCHVFIKLVSKIVDRQFVVRDASRFHYFKDGICSCKDYW</sequence>
<dbReference type="InterPro" id="IPR046848">
    <property type="entry name" value="E_motif"/>
</dbReference>
<organism evidence="5 6">
    <name type="scientific">Camelina sativa</name>
    <name type="common">False flax</name>
    <name type="synonym">Myagrum sativum</name>
    <dbReference type="NCBI Taxonomy" id="90675"/>
    <lineage>
        <taxon>Eukaryota</taxon>
        <taxon>Viridiplantae</taxon>
        <taxon>Streptophyta</taxon>
        <taxon>Embryophyta</taxon>
        <taxon>Tracheophyta</taxon>
        <taxon>Spermatophyta</taxon>
        <taxon>Magnoliopsida</taxon>
        <taxon>eudicotyledons</taxon>
        <taxon>Gunneridae</taxon>
        <taxon>Pentapetalae</taxon>
        <taxon>rosids</taxon>
        <taxon>malvids</taxon>
        <taxon>Brassicales</taxon>
        <taxon>Brassicaceae</taxon>
        <taxon>Camelineae</taxon>
        <taxon>Camelina</taxon>
    </lineage>
</organism>
<feature type="domain" description="DYW" evidence="4">
    <location>
        <begin position="562"/>
        <end position="637"/>
    </location>
</feature>
<evidence type="ECO:0000313" key="5">
    <source>
        <dbReference type="Proteomes" id="UP000694864"/>
    </source>
</evidence>
<dbReference type="Pfam" id="PF01535">
    <property type="entry name" value="PPR"/>
    <property type="match status" value="4"/>
</dbReference>
<dbReference type="NCBIfam" id="TIGR00756">
    <property type="entry name" value="PPR"/>
    <property type="match status" value="6"/>
</dbReference>
<evidence type="ECO:0000256" key="1">
    <source>
        <dbReference type="ARBA" id="ARBA00006643"/>
    </source>
</evidence>
<dbReference type="InterPro" id="IPR032867">
    <property type="entry name" value="DYW_dom"/>
</dbReference>
<feature type="repeat" description="PPR" evidence="3">
    <location>
        <begin position="101"/>
        <end position="131"/>
    </location>
</feature>
<dbReference type="Pfam" id="PF20431">
    <property type="entry name" value="E_motif"/>
    <property type="match status" value="1"/>
</dbReference>
<reference evidence="5" key="1">
    <citation type="journal article" date="2014" name="Nat. Commun.">
        <title>The emerging biofuel crop Camelina sativa retains a highly undifferentiated hexaploid genome structure.</title>
        <authorList>
            <person name="Kagale S."/>
            <person name="Koh C."/>
            <person name="Nixon J."/>
            <person name="Bollina V."/>
            <person name="Clarke W.E."/>
            <person name="Tuteja R."/>
            <person name="Spillane C."/>
            <person name="Robinson S.J."/>
            <person name="Links M.G."/>
            <person name="Clarke C."/>
            <person name="Higgins E.E."/>
            <person name="Huebert T."/>
            <person name="Sharpe A.G."/>
            <person name="Parkin I.A."/>
        </authorList>
    </citation>
    <scope>NUCLEOTIDE SEQUENCE [LARGE SCALE GENOMIC DNA]</scope>
    <source>
        <strain evidence="5">cv. DH55</strain>
    </source>
</reference>
<keyword evidence="5" id="KW-1185">Reference proteome</keyword>
<dbReference type="PANTHER" id="PTHR47926">
    <property type="entry name" value="PENTATRICOPEPTIDE REPEAT-CONTAINING PROTEIN"/>
    <property type="match status" value="1"/>
</dbReference>
<feature type="repeat" description="PPR" evidence="3">
    <location>
        <begin position="235"/>
        <end position="269"/>
    </location>
</feature>
<dbReference type="Gene3D" id="1.25.40.10">
    <property type="entry name" value="Tetratricopeptide repeat domain"/>
    <property type="match status" value="3"/>
</dbReference>
<accession>A0ABM0XJA5</accession>
<feature type="repeat" description="PPR" evidence="3">
    <location>
        <begin position="305"/>
        <end position="335"/>
    </location>
</feature>
<dbReference type="Pfam" id="PF13041">
    <property type="entry name" value="PPR_2"/>
    <property type="match status" value="2"/>
</dbReference>
<comment type="similarity">
    <text evidence="1">Belongs to the PPR family. PCMP-H subfamily.</text>
</comment>
<dbReference type="InterPro" id="IPR002885">
    <property type="entry name" value="PPR_rpt"/>
</dbReference>
<evidence type="ECO:0000259" key="4">
    <source>
        <dbReference type="Pfam" id="PF14432"/>
    </source>
</evidence>
<feature type="repeat" description="PPR" evidence="3">
    <location>
        <begin position="336"/>
        <end position="370"/>
    </location>
</feature>
<dbReference type="RefSeq" id="XP_010486809.2">
    <property type="nucleotide sequence ID" value="XM_010488507.2"/>
</dbReference>
<reference evidence="6" key="2">
    <citation type="submission" date="2025-08" db="UniProtKB">
        <authorList>
            <consortium name="RefSeq"/>
        </authorList>
    </citation>
    <scope>IDENTIFICATION</scope>
    <source>
        <tissue evidence="6">Leaf</tissue>
    </source>
</reference>
<gene>
    <name evidence="6" type="primary">LOC104764900</name>
</gene>
<name>A0ABM0XJA5_CAMSA</name>
<dbReference type="InterPro" id="IPR046960">
    <property type="entry name" value="PPR_At4g14850-like_plant"/>
</dbReference>
<feature type="repeat" description="PPR" evidence="3">
    <location>
        <begin position="134"/>
        <end position="168"/>
    </location>
</feature>
<dbReference type="Pfam" id="PF12854">
    <property type="entry name" value="PPR_1"/>
    <property type="match status" value="1"/>
</dbReference>
<proteinExistence type="inferred from homology"/>
<dbReference type="Pfam" id="PF14432">
    <property type="entry name" value="DYW_deaminase"/>
    <property type="match status" value="1"/>
</dbReference>
<dbReference type="GeneID" id="104764900"/>
<dbReference type="PANTHER" id="PTHR47926:SF503">
    <property type="entry name" value="PENTATRICOPEPTIDE REPEAT-CONTAINING PROTEIN"/>
    <property type="match status" value="1"/>
</dbReference>
<keyword evidence="2" id="KW-0677">Repeat</keyword>
<dbReference type="PROSITE" id="PS51375">
    <property type="entry name" value="PPR"/>
    <property type="match status" value="5"/>
</dbReference>
<evidence type="ECO:0000313" key="6">
    <source>
        <dbReference type="RefSeq" id="XP_010486809.2"/>
    </source>
</evidence>
<protein>
    <submittedName>
        <fullName evidence="6">Pentatricopeptide repeat-containing protein At3g11460</fullName>
    </submittedName>
</protein>